<protein>
    <submittedName>
        <fullName evidence="1">Uncharacterized protein</fullName>
    </submittedName>
</protein>
<dbReference type="Proteomes" id="UP000295390">
    <property type="component" value="Unassembled WGS sequence"/>
</dbReference>
<comment type="caution">
    <text evidence="1">The sequence shown here is derived from an EMBL/GenBank/DDBJ whole genome shotgun (WGS) entry which is preliminary data.</text>
</comment>
<keyword evidence="2" id="KW-1185">Reference proteome</keyword>
<sequence length="729" mass="84859">MSGINPTYRDRVRYTLSHKEYGSKIITEPEGWDTSDKEYSRHKKYKGVITKFSNNLRFVEDGADYINYIRDTYDVNAEIWLKREERHPYTDVWTLDYDGVLDLSTWEMEDFAVKVKFNSSGLETEIKARESEKVEIERNTSLDGHNISSLSTHNIEFEGRKIFLQTNFIGDNSSTVKTEIPHRKGSWGEKAVPFGMKLVNKSDELFHEPVVNQFHINNPDASLIFYGHNDREKEHLLSAKGKFTVKLVSKDEINHSAFLRLVLVHYSGGSDYNIKETYIIHDDLYPTKWGSRTINFDFKQNLYLEQGDSLGLFFWTGADNGNWFDRGRLDHVYENLEIDLDIQENSFFEKTSSKIILAHELGERLLEIITGRKGVFYSEYLGRKELGYEKDGEGSLKGYSCGHWLRGFDKLPINDSNKYKPFTTSFKDFLEDLMATENVGMGIEKIGFKERIVIRPIEDFYVDYVTIKLPYQVSNVKRKSANKHYYSSVLIGCEKGWENEEAMGLDEYNTQSNFFTPIIRVKNEFKQLTKYIYASYAGEFIRRKPKSDYPNLDHRNDKAIFPFALKREYGYFSLRKWQDDFDSEPKGVYSPETAYNLKYSPVNLLLKHGRTIASSLKKHLKDYLRFGSSEGNIGLKTKQKNKKEFSENGDVLCSDLGVPYHLPEEIEFEHEFNYDIKEQLEGTTIINGKEVQNIYGIIEFINEKGEVERGRFEKLKPNSKAKWTVLKAS</sequence>
<reference evidence="1 2" key="1">
    <citation type="submission" date="2019-03" db="EMBL/GenBank/DDBJ databases">
        <title>Genomic Encyclopedia of Type Strains, Phase III (KMG-III): the genomes of soil and plant-associated and newly described type strains.</title>
        <authorList>
            <person name="Whitman W."/>
        </authorList>
    </citation>
    <scope>NUCLEOTIDE SEQUENCE [LARGE SCALE GENOMIC DNA]</scope>
    <source>
        <strain evidence="1 2">CECT 8283</strain>
    </source>
</reference>
<dbReference type="RefSeq" id="WP_133535614.1">
    <property type="nucleotide sequence ID" value="NZ_SNYH01000003.1"/>
</dbReference>
<dbReference type="EMBL" id="SNYH01000003">
    <property type="protein sequence ID" value="TDQ27625.1"/>
    <property type="molecule type" value="Genomic_DNA"/>
</dbReference>
<dbReference type="OrthoDB" id="1286096at2"/>
<proteinExistence type="predicted"/>
<accession>A0A4R6TCT4</accession>
<evidence type="ECO:0000313" key="1">
    <source>
        <dbReference type="EMBL" id="TDQ27625.1"/>
    </source>
</evidence>
<name>A0A4R6TCT4_9FLAO</name>
<dbReference type="AlphaFoldDB" id="A0A4R6TCT4"/>
<evidence type="ECO:0000313" key="2">
    <source>
        <dbReference type="Proteomes" id="UP000295390"/>
    </source>
</evidence>
<gene>
    <name evidence="1" type="ORF">DFQ07_1476</name>
</gene>
<organism evidence="1 2">
    <name type="scientific">Tenacibaculum caenipelagi</name>
    <dbReference type="NCBI Taxonomy" id="1325435"/>
    <lineage>
        <taxon>Bacteria</taxon>
        <taxon>Pseudomonadati</taxon>
        <taxon>Bacteroidota</taxon>
        <taxon>Flavobacteriia</taxon>
        <taxon>Flavobacteriales</taxon>
        <taxon>Flavobacteriaceae</taxon>
        <taxon>Tenacibaculum</taxon>
    </lineage>
</organism>